<sequence length="260" mass="30122">MKYLKAIKRLYTSSLFVAVCVSIVPPLLSRNSSVFSCFIPHYIPFPLFYIAEVYVITFGSFVFISFNIFVCSLIVSATIQFRLVNFKIRDLNLKDIENDHEVEVYVRNVKKIIKHQQLLMRYVDDLNTILSVPVALLMVTNMCMICTSMYNGTVTGGVLLDQIRMFAVMMCVVTESFLVYGFPTQAMMDQSEATAETIYSECKWYLPKLRHLRNDFLIMMMRSQEGVHIRAAKHHIINNRTVLLIMKTAYTFYTFMQKVA</sequence>
<keyword evidence="7 10" id="KW-0472">Membrane</keyword>
<feature type="transmembrane region" description="Helical" evidence="10">
    <location>
        <begin position="53"/>
        <end position="79"/>
    </location>
</feature>
<keyword evidence="2" id="KW-1003">Cell membrane</keyword>
<evidence type="ECO:0000256" key="7">
    <source>
        <dbReference type="ARBA" id="ARBA00023136"/>
    </source>
</evidence>
<evidence type="ECO:0000256" key="8">
    <source>
        <dbReference type="ARBA" id="ARBA00023170"/>
    </source>
</evidence>
<evidence type="ECO:0000256" key="4">
    <source>
        <dbReference type="ARBA" id="ARBA00022692"/>
    </source>
</evidence>
<proteinExistence type="evidence at transcript level"/>
<keyword evidence="3" id="KW-0716">Sensory transduction</keyword>
<feature type="transmembrane region" description="Helical" evidence="10">
    <location>
        <begin position="129"/>
        <end position="150"/>
    </location>
</feature>
<evidence type="ECO:0000256" key="1">
    <source>
        <dbReference type="ARBA" id="ARBA00004651"/>
    </source>
</evidence>
<reference evidence="11" key="1">
    <citation type="journal article" date="2017" name="Sci. Rep.">
        <title>Antennal transcriptome analysis and expression profiles of olfactory genes in Anoplophora chinensis.</title>
        <authorList>
            <person name="Wang J."/>
            <person name="Hu P."/>
            <person name="Gao P."/>
            <person name="Tao J."/>
            <person name="Luo Y."/>
        </authorList>
    </citation>
    <scope>NUCLEOTIDE SEQUENCE</scope>
</reference>
<dbReference type="GO" id="GO:0004984">
    <property type="term" value="F:olfactory receptor activity"/>
    <property type="evidence" value="ECO:0007669"/>
    <property type="project" value="InterPro"/>
</dbReference>
<evidence type="ECO:0000256" key="3">
    <source>
        <dbReference type="ARBA" id="ARBA00022606"/>
    </source>
</evidence>
<protein>
    <submittedName>
        <fullName evidence="11">Odorant receptor</fullName>
    </submittedName>
</protein>
<dbReference type="GO" id="GO:0005549">
    <property type="term" value="F:odorant binding"/>
    <property type="evidence" value="ECO:0007669"/>
    <property type="project" value="InterPro"/>
</dbReference>
<dbReference type="PANTHER" id="PTHR21137">
    <property type="entry name" value="ODORANT RECEPTOR"/>
    <property type="match status" value="1"/>
</dbReference>
<keyword evidence="9" id="KW-0807">Transducer</keyword>
<name>A0A2H4ZBD0_ANOCN</name>
<dbReference type="InterPro" id="IPR004117">
    <property type="entry name" value="7tm6_olfct_rcpt"/>
</dbReference>
<dbReference type="GO" id="GO:0005886">
    <property type="term" value="C:plasma membrane"/>
    <property type="evidence" value="ECO:0007669"/>
    <property type="project" value="UniProtKB-SubCell"/>
</dbReference>
<dbReference type="GO" id="GO:0007165">
    <property type="term" value="P:signal transduction"/>
    <property type="evidence" value="ECO:0007669"/>
    <property type="project" value="UniProtKB-KW"/>
</dbReference>
<dbReference type="Pfam" id="PF02949">
    <property type="entry name" value="7tm_6"/>
    <property type="match status" value="1"/>
</dbReference>
<accession>A0A2H4ZBD0</accession>
<evidence type="ECO:0000313" key="11">
    <source>
        <dbReference type="EMBL" id="AUF73034.1"/>
    </source>
</evidence>
<feature type="transmembrane region" description="Helical" evidence="10">
    <location>
        <begin position="162"/>
        <end position="182"/>
    </location>
</feature>
<comment type="subcellular location">
    <subcellularLocation>
        <location evidence="1">Cell membrane</location>
        <topology evidence="1">Multi-pass membrane protein</topology>
    </subcellularLocation>
</comment>
<keyword evidence="6 10" id="KW-1133">Transmembrane helix</keyword>
<dbReference type="EMBL" id="MF975458">
    <property type="protein sequence ID" value="AUF73034.1"/>
    <property type="molecule type" value="mRNA"/>
</dbReference>
<keyword evidence="8 11" id="KW-0675">Receptor</keyword>
<evidence type="ECO:0000256" key="6">
    <source>
        <dbReference type="ARBA" id="ARBA00022989"/>
    </source>
</evidence>
<evidence type="ECO:0000256" key="5">
    <source>
        <dbReference type="ARBA" id="ARBA00022725"/>
    </source>
</evidence>
<keyword evidence="5" id="KW-0552">Olfaction</keyword>
<dbReference type="AlphaFoldDB" id="A0A2H4ZBD0"/>
<dbReference type="PANTHER" id="PTHR21137:SF35">
    <property type="entry name" value="ODORANT RECEPTOR 19A-RELATED"/>
    <property type="match status" value="1"/>
</dbReference>
<evidence type="ECO:0000256" key="2">
    <source>
        <dbReference type="ARBA" id="ARBA00022475"/>
    </source>
</evidence>
<evidence type="ECO:0000256" key="9">
    <source>
        <dbReference type="ARBA" id="ARBA00023224"/>
    </source>
</evidence>
<organism evidence="11">
    <name type="scientific">Anoplophora chinensis</name>
    <name type="common">Citrus longhorn beetle</name>
    <dbReference type="NCBI Taxonomy" id="217632"/>
    <lineage>
        <taxon>Eukaryota</taxon>
        <taxon>Metazoa</taxon>
        <taxon>Ecdysozoa</taxon>
        <taxon>Arthropoda</taxon>
        <taxon>Hexapoda</taxon>
        <taxon>Insecta</taxon>
        <taxon>Pterygota</taxon>
        <taxon>Neoptera</taxon>
        <taxon>Endopterygota</taxon>
        <taxon>Coleoptera</taxon>
        <taxon>Polyphaga</taxon>
        <taxon>Cucujiformia</taxon>
        <taxon>Chrysomeloidea</taxon>
        <taxon>Cerambycidae</taxon>
        <taxon>Lamiinae</taxon>
        <taxon>Lamiini</taxon>
        <taxon>Anoplophora</taxon>
    </lineage>
</organism>
<keyword evidence="4 10" id="KW-0812">Transmembrane</keyword>
<evidence type="ECO:0000256" key="10">
    <source>
        <dbReference type="SAM" id="Phobius"/>
    </source>
</evidence>